<dbReference type="Gene3D" id="1.10.287.130">
    <property type="match status" value="1"/>
</dbReference>
<dbReference type="RefSeq" id="WP_322947844.1">
    <property type="nucleotide sequence ID" value="NZ_JAYEET010000001.1"/>
</dbReference>
<keyword evidence="7 14" id="KW-0418">Kinase</keyword>
<dbReference type="InterPro" id="IPR036097">
    <property type="entry name" value="HisK_dim/P_sf"/>
</dbReference>
<evidence type="ECO:0000256" key="3">
    <source>
        <dbReference type="ARBA" id="ARBA00012438"/>
    </source>
</evidence>
<reference evidence="14 15" key="1">
    <citation type="submission" date="2023-12" db="EMBL/GenBank/DDBJ databases">
        <title>Pseudomonas sp. T5W1.</title>
        <authorList>
            <person name="Maltman C."/>
        </authorList>
    </citation>
    <scope>NUCLEOTIDE SEQUENCE [LARGE SCALE GENOMIC DNA]</scope>
    <source>
        <strain evidence="14 15">T5W1</strain>
    </source>
</reference>
<protein>
    <recommendedName>
        <fullName evidence="3">histidine kinase</fullName>
        <ecNumber evidence="3">2.7.13.3</ecNumber>
    </recommendedName>
</protein>
<organism evidence="14 15">
    <name type="scientific">Pseudomonas spirodelae</name>
    <dbReference type="NCBI Taxonomy" id="3101751"/>
    <lineage>
        <taxon>Bacteria</taxon>
        <taxon>Pseudomonadati</taxon>
        <taxon>Pseudomonadota</taxon>
        <taxon>Gammaproteobacteria</taxon>
        <taxon>Pseudomonadales</taxon>
        <taxon>Pseudomonadaceae</taxon>
        <taxon>Pseudomonas</taxon>
    </lineage>
</organism>
<evidence type="ECO:0000256" key="10">
    <source>
        <dbReference type="ARBA" id="ARBA00023136"/>
    </source>
</evidence>
<dbReference type="Gene3D" id="3.30.565.10">
    <property type="entry name" value="Histidine kinase-like ATPase, C-terminal domain"/>
    <property type="match status" value="1"/>
</dbReference>
<dbReference type="InterPro" id="IPR003594">
    <property type="entry name" value="HATPase_dom"/>
</dbReference>
<dbReference type="InterPro" id="IPR050428">
    <property type="entry name" value="TCS_sensor_his_kinase"/>
</dbReference>
<evidence type="ECO:0000256" key="11">
    <source>
        <dbReference type="SAM" id="Phobius"/>
    </source>
</evidence>
<dbReference type="Pfam" id="PF00512">
    <property type="entry name" value="HisKA"/>
    <property type="match status" value="1"/>
</dbReference>
<dbReference type="SUPFAM" id="SSF55874">
    <property type="entry name" value="ATPase domain of HSP90 chaperone/DNA topoisomerase II/histidine kinase"/>
    <property type="match status" value="1"/>
</dbReference>
<keyword evidence="10 11" id="KW-0472">Membrane</keyword>
<evidence type="ECO:0000256" key="2">
    <source>
        <dbReference type="ARBA" id="ARBA00004370"/>
    </source>
</evidence>
<dbReference type="Pfam" id="PF02518">
    <property type="entry name" value="HATPase_c"/>
    <property type="match status" value="1"/>
</dbReference>
<feature type="domain" description="HAMP" evidence="13">
    <location>
        <begin position="199"/>
        <end position="251"/>
    </location>
</feature>
<evidence type="ECO:0000256" key="1">
    <source>
        <dbReference type="ARBA" id="ARBA00000085"/>
    </source>
</evidence>
<dbReference type="EC" id="2.7.13.3" evidence="3"/>
<evidence type="ECO:0000256" key="6">
    <source>
        <dbReference type="ARBA" id="ARBA00022692"/>
    </source>
</evidence>
<accession>A0ABU5P4C7</accession>
<evidence type="ECO:0000256" key="8">
    <source>
        <dbReference type="ARBA" id="ARBA00022989"/>
    </source>
</evidence>
<dbReference type="Proteomes" id="UP001292571">
    <property type="component" value="Unassembled WGS sequence"/>
</dbReference>
<dbReference type="InterPro" id="IPR005467">
    <property type="entry name" value="His_kinase_dom"/>
</dbReference>
<gene>
    <name evidence="14" type="ORF">SOP97_01450</name>
</gene>
<dbReference type="InterPro" id="IPR003661">
    <property type="entry name" value="HisK_dim/P_dom"/>
</dbReference>
<dbReference type="PROSITE" id="PS50885">
    <property type="entry name" value="HAMP"/>
    <property type="match status" value="1"/>
</dbReference>
<dbReference type="InterPro" id="IPR004358">
    <property type="entry name" value="Sig_transdc_His_kin-like_C"/>
</dbReference>
<keyword evidence="15" id="KW-1185">Reference proteome</keyword>
<keyword evidence="9" id="KW-0902">Two-component regulatory system</keyword>
<dbReference type="SMART" id="SM00387">
    <property type="entry name" value="HATPase_c"/>
    <property type="match status" value="1"/>
</dbReference>
<dbReference type="PANTHER" id="PTHR45436">
    <property type="entry name" value="SENSOR HISTIDINE KINASE YKOH"/>
    <property type="match status" value="1"/>
</dbReference>
<comment type="subcellular location">
    <subcellularLocation>
        <location evidence="2">Membrane</location>
    </subcellularLocation>
</comment>
<dbReference type="CDD" id="cd00075">
    <property type="entry name" value="HATPase"/>
    <property type="match status" value="1"/>
</dbReference>
<dbReference type="SUPFAM" id="SSF47384">
    <property type="entry name" value="Homodimeric domain of signal transducing histidine kinase"/>
    <property type="match status" value="1"/>
</dbReference>
<dbReference type="InterPro" id="IPR013727">
    <property type="entry name" value="2CSK_N"/>
</dbReference>
<feature type="domain" description="Histidine kinase" evidence="12">
    <location>
        <begin position="259"/>
        <end position="470"/>
    </location>
</feature>
<evidence type="ECO:0000313" key="15">
    <source>
        <dbReference type="Proteomes" id="UP001292571"/>
    </source>
</evidence>
<dbReference type="CDD" id="cd00082">
    <property type="entry name" value="HisKA"/>
    <property type="match status" value="1"/>
</dbReference>
<proteinExistence type="predicted"/>
<name>A0ABU5P4C7_9PSED</name>
<dbReference type="InterPro" id="IPR003660">
    <property type="entry name" value="HAMP_dom"/>
</dbReference>
<evidence type="ECO:0000313" key="14">
    <source>
        <dbReference type="EMBL" id="MEA1604486.1"/>
    </source>
</evidence>
<dbReference type="InterPro" id="IPR036890">
    <property type="entry name" value="HATPase_C_sf"/>
</dbReference>
<feature type="transmembrane region" description="Helical" evidence="11">
    <location>
        <begin position="23"/>
        <end position="42"/>
    </location>
</feature>
<keyword evidence="5" id="KW-0808">Transferase</keyword>
<dbReference type="EMBL" id="JAYEET010000001">
    <property type="protein sequence ID" value="MEA1604486.1"/>
    <property type="molecule type" value="Genomic_DNA"/>
</dbReference>
<evidence type="ECO:0000256" key="9">
    <source>
        <dbReference type="ARBA" id="ARBA00023012"/>
    </source>
</evidence>
<dbReference type="PRINTS" id="PR00344">
    <property type="entry name" value="BCTRLSENSOR"/>
</dbReference>
<comment type="caution">
    <text evidence="14">The sequence shown here is derived from an EMBL/GenBank/DDBJ whole genome shotgun (WGS) entry which is preliminary data.</text>
</comment>
<dbReference type="Pfam" id="PF08521">
    <property type="entry name" value="2CSK_N"/>
    <property type="match status" value="1"/>
</dbReference>
<sequence length="475" mass="51341">MTEHGKSVDNQPGSLRGRLIRRLALLLALILLVSSLSAYWSARHAADTAYDRTLLASARAIADGLYTTAERLNANVPYVALDTFAYDSAGRIYYQVLDVQGALVSGYEDLPPAPAGTKRTEDYPALARFYDAEFRNQGVRVVSLLQPVSEPGVNGVAEIRVAETQGARERMARELLLGTLLRMGVLSLSALLLVWLAVSAALRPLETLRRRVAARTSDDLQPLSAIGMPRELRPLIDALNHFNDRLHNLFERQSQFIADASHELRTPLAALKARVELGLRAQEPAVWRSTLEEAAQNTDKLTHLANQLLSLARIESGARAIAEGGAQRLDLSQLARELGMALAPLAHARGIALALEAEQPVWVSGEPTLLNELLCNLLDNALAHTPPGGNVILRVLPSAVLEVEDDGPGIPAEAHERVFARFYRHSNKGAGAGLGLAIVGEICRAHQAEISLHQAQPHGLLVRVAFAAGEACVKG</sequence>
<dbReference type="SMART" id="SM00388">
    <property type="entry name" value="HisKA"/>
    <property type="match status" value="1"/>
</dbReference>
<keyword evidence="6 11" id="KW-0812">Transmembrane</keyword>
<feature type="transmembrane region" description="Helical" evidence="11">
    <location>
        <begin position="180"/>
        <end position="202"/>
    </location>
</feature>
<evidence type="ECO:0000256" key="5">
    <source>
        <dbReference type="ARBA" id="ARBA00022679"/>
    </source>
</evidence>
<evidence type="ECO:0000259" key="12">
    <source>
        <dbReference type="PROSITE" id="PS50109"/>
    </source>
</evidence>
<keyword evidence="8 11" id="KW-1133">Transmembrane helix</keyword>
<evidence type="ECO:0000256" key="4">
    <source>
        <dbReference type="ARBA" id="ARBA00022553"/>
    </source>
</evidence>
<comment type="catalytic activity">
    <reaction evidence="1">
        <text>ATP + protein L-histidine = ADP + protein N-phospho-L-histidine.</text>
        <dbReference type="EC" id="2.7.13.3"/>
    </reaction>
</comment>
<evidence type="ECO:0000256" key="7">
    <source>
        <dbReference type="ARBA" id="ARBA00022777"/>
    </source>
</evidence>
<evidence type="ECO:0000259" key="13">
    <source>
        <dbReference type="PROSITE" id="PS50885"/>
    </source>
</evidence>
<dbReference type="GO" id="GO:0016301">
    <property type="term" value="F:kinase activity"/>
    <property type="evidence" value="ECO:0007669"/>
    <property type="project" value="UniProtKB-KW"/>
</dbReference>
<dbReference type="PROSITE" id="PS50109">
    <property type="entry name" value="HIS_KIN"/>
    <property type="match status" value="1"/>
</dbReference>
<keyword evidence="4" id="KW-0597">Phosphoprotein</keyword>
<dbReference type="PANTHER" id="PTHR45436:SF1">
    <property type="entry name" value="SENSOR PROTEIN QSEC"/>
    <property type="match status" value="1"/>
</dbReference>